<feature type="compositionally biased region" description="Polar residues" evidence="2">
    <location>
        <begin position="400"/>
        <end position="417"/>
    </location>
</feature>
<feature type="compositionally biased region" description="Polar residues" evidence="2">
    <location>
        <begin position="424"/>
        <end position="435"/>
    </location>
</feature>
<dbReference type="PANTHER" id="PTHR46430:SF3">
    <property type="entry name" value="ACTIVATOR OF C KINASE PROTEIN 1"/>
    <property type="match status" value="1"/>
</dbReference>
<feature type="compositionally biased region" description="Low complexity" evidence="2">
    <location>
        <begin position="318"/>
        <end position="328"/>
    </location>
</feature>
<dbReference type="EMBL" id="VSWC01000197">
    <property type="protein sequence ID" value="KAA1064404.1"/>
    <property type="molecule type" value="Genomic_DNA"/>
</dbReference>
<keyword evidence="4" id="KW-1185">Reference proteome</keyword>
<evidence type="ECO:0000313" key="3">
    <source>
        <dbReference type="EMBL" id="KAA1064404.1"/>
    </source>
</evidence>
<dbReference type="OrthoDB" id="272077at2759"/>
<feature type="compositionally biased region" description="Polar residues" evidence="2">
    <location>
        <begin position="705"/>
        <end position="714"/>
    </location>
</feature>
<feature type="compositionally biased region" description="Basic residues" evidence="2">
    <location>
        <begin position="260"/>
        <end position="282"/>
    </location>
</feature>
<proteinExistence type="predicted"/>
<accession>A0A5B0LLL7</accession>
<dbReference type="AlphaFoldDB" id="A0A5B0LLL7"/>
<feature type="compositionally biased region" description="Low complexity" evidence="2">
    <location>
        <begin position="380"/>
        <end position="399"/>
    </location>
</feature>
<feature type="region of interest" description="Disordered" evidence="2">
    <location>
        <begin position="1"/>
        <end position="114"/>
    </location>
</feature>
<dbReference type="InterPro" id="IPR051726">
    <property type="entry name" value="Chitin_Synth_Reg"/>
</dbReference>
<feature type="region of interest" description="Disordered" evidence="2">
    <location>
        <begin position="307"/>
        <end position="451"/>
    </location>
</feature>
<feature type="region of interest" description="Disordered" evidence="2">
    <location>
        <begin position="860"/>
        <end position="887"/>
    </location>
</feature>
<evidence type="ECO:0000313" key="4">
    <source>
        <dbReference type="Proteomes" id="UP000324748"/>
    </source>
</evidence>
<dbReference type="InterPro" id="IPR006597">
    <property type="entry name" value="Sel1-like"/>
</dbReference>
<dbReference type="Gene3D" id="1.25.40.10">
    <property type="entry name" value="Tetratricopeptide repeat domain"/>
    <property type="match status" value="2"/>
</dbReference>
<feature type="compositionally biased region" description="Low complexity" evidence="2">
    <location>
        <begin position="247"/>
        <end position="259"/>
    </location>
</feature>
<feature type="region of interest" description="Disordered" evidence="2">
    <location>
        <begin position="244"/>
        <end position="290"/>
    </location>
</feature>
<feature type="compositionally biased region" description="Low complexity" evidence="2">
    <location>
        <begin position="438"/>
        <end position="451"/>
    </location>
</feature>
<dbReference type="InterPro" id="IPR011990">
    <property type="entry name" value="TPR-like_helical_dom_sf"/>
</dbReference>
<feature type="compositionally biased region" description="Polar residues" evidence="2">
    <location>
        <begin position="307"/>
        <end position="317"/>
    </location>
</feature>
<reference evidence="3 4" key="1">
    <citation type="submission" date="2019-05" db="EMBL/GenBank/DDBJ databases">
        <title>Emergence of the Ug99 lineage of the wheat stem rust pathogen through somatic hybridization.</title>
        <authorList>
            <person name="Li F."/>
            <person name="Upadhyaya N.M."/>
            <person name="Sperschneider J."/>
            <person name="Matny O."/>
            <person name="Nguyen-Phuc H."/>
            <person name="Mago R."/>
            <person name="Raley C."/>
            <person name="Miller M.E."/>
            <person name="Silverstein K.A.T."/>
            <person name="Henningsen E."/>
            <person name="Hirsch C.D."/>
            <person name="Visser B."/>
            <person name="Pretorius Z.A."/>
            <person name="Steffenson B.J."/>
            <person name="Schwessinger B."/>
            <person name="Dodds P.N."/>
            <person name="Figueroa M."/>
        </authorList>
    </citation>
    <scope>NUCLEOTIDE SEQUENCE [LARGE SCALE GENOMIC DNA]</scope>
    <source>
        <strain evidence="3">21-0</strain>
    </source>
</reference>
<evidence type="ECO:0000256" key="2">
    <source>
        <dbReference type="SAM" id="MobiDB-lite"/>
    </source>
</evidence>
<dbReference type="SMART" id="SM00671">
    <property type="entry name" value="SEL1"/>
    <property type="match status" value="7"/>
</dbReference>
<feature type="compositionally biased region" description="Acidic residues" evidence="2">
    <location>
        <begin position="90"/>
        <end position="99"/>
    </location>
</feature>
<dbReference type="Pfam" id="PF08238">
    <property type="entry name" value="Sel1"/>
    <property type="match status" value="7"/>
</dbReference>
<dbReference type="Proteomes" id="UP000324748">
    <property type="component" value="Unassembled WGS sequence"/>
</dbReference>
<gene>
    <name evidence="3" type="ORF">PGT21_001753</name>
</gene>
<evidence type="ECO:0000256" key="1">
    <source>
        <dbReference type="ARBA" id="ARBA00022737"/>
    </source>
</evidence>
<organism evidence="3 4">
    <name type="scientific">Puccinia graminis f. sp. tritici</name>
    <dbReference type="NCBI Taxonomy" id="56615"/>
    <lineage>
        <taxon>Eukaryota</taxon>
        <taxon>Fungi</taxon>
        <taxon>Dikarya</taxon>
        <taxon>Basidiomycota</taxon>
        <taxon>Pucciniomycotina</taxon>
        <taxon>Pucciniomycetes</taxon>
        <taxon>Pucciniales</taxon>
        <taxon>Pucciniaceae</taxon>
        <taxon>Puccinia</taxon>
    </lineage>
</organism>
<feature type="region of interest" description="Disordered" evidence="2">
    <location>
        <begin position="694"/>
        <end position="714"/>
    </location>
</feature>
<feature type="compositionally biased region" description="Polar residues" evidence="2">
    <location>
        <begin position="354"/>
        <end position="363"/>
    </location>
</feature>
<dbReference type="PANTHER" id="PTHR46430">
    <property type="entry name" value="PROTEIN SKT5-RELATED"/>
    <property type="match status" value="1"/>
</dbReference>
<feature type="compositionally biased region" description="Low complexity" evidence="2">
    <location>
        <begin position="42"/>
        <end position="51"/>
    </location>
</feature>
<feature type="compositionally biased region" description="Basic and acidic residues" evidence="2">
    <location>
        <begin position="15"/>
        <end position="24"/>
    </location>
</feature>
<comment type="caution">
    <text evidence="3">The sequence shown here is derived from an EMBL/GenBank/DDBJ whole genome shotgun (WGS) entry which is preliminary data.</text>
</comment>
<dbReference type="SUPFAM" id="SSF81901">
    <property type="entry name" value="HCP-like"/>
    <property type="match status" value="1"/>
</dbReference>
<name>A0A5B0LLL7_PUCGR</name>
<protein>
    <submittedName>
        <fullName evidence="3">Uncharacterized protein</fullName>
    </submittedName>
</protein>
<keyword evidence="1" id="KW-0677">Repeat</keyword>
<feature type="compositionally biased region" description="Low complexity" evidence="2">
    <location>
        <begin position="1"/>
        <end position="14"/>
    </location>
</feature>
<feature type="compositionally biased region" description="Low complexity" evidence="2">
    <location>
        <begin position="62"/>
        <end position="73"/>
    </location>
</feature>
<sequence length="887" mass="98172">MESRTSSNSSSKNNEPSHELRQLDELIGQLSIEQLKQEEQQQEQQQQQQQEQEQEPEPEPTQPEVVVVVGVPEAAAVKEEQDIILNSPTQEEEEQEEEQATLVEEKEEEHGPSQLDSLLEEFNQSTEWTQPSSFYKLTNRSTPTLSKSSIQATLPPPLPTSDDLGLEKLKLTHDSFTPPTTTKPLVIHHQPKLEQPRLEQARSSSLLLLPAHQLLNDQTVTTPTSLESKTDSDGIGHAYLPNEHEQQAQQQQQQQQQQHQHPHQIHYHHPTYHHHHHPHPHHQSYPQTNQQHYPTHHLIQRQNHPSISSLNSAYNNYPPSSASSTLSPPNGPLTPTNQAHTIRQYYPDHHPGLATTSNMQQQPGYGPLSYSIGPSGYRDNNTYLPPNNNTNNNNNNNNNHILSQSHSRPAVPSNPTQAGFGPSLQPTPSPASSIHQVGLTRSGTSLSNTSSRSNMLIAPANNNHIHHHHPPGRPPALLPPKTGPTISKASIDEYRNRIKSDPDPEAHFNYAKFLIEAARKLASGGAAGDDKAIKKYRDALLQESLKLIKKLATQGVGLGKPPYSDAQFFLANCLGNGSLGLQVDHEKAYNLYVQASKQNHPAATYRTAVCNELGAGTRKDAQRAVLFYRKASALGDTAGMYKLGMILLGGILGQPKNPQEALLWLKRAAQQADEDNPHALHELAQIYEKPPLVTIGPPATPAGKHSSSSSAGTPQISYLVQRDEAYARELYTQAAQLGYPASQNRLGACYEYGALSCPVDPRRSIGWYTKAAERGDAESELALSGWYLTGSEGVLKQSDSEAYLWARRAASKGLPKAEYAVGYYAEVGIGVKQDIEEAKRWYMRAATNKNKRAMQRLTELKKMGSQKPAKRQARPTRDQAASECTIV</sequence>